<feature type="compositionally biased region" description="Low complexity" evidence="1">
    <location>
        <begin position="258"/>
        <end position="278"/>
    </location>
</feature>
<dbReference type="GeneID" id="87804548"/>
<sequence>MPPRTHFSNLQNRPSPPAAWRAETAAWLARKPSGRRRKAEAATIGAVAAATFNPITTATAIDASETATGSEAAGDREHYSRSESFSEASAAGTGSASDGAAEDGGANTDPTTDAEENAPPLTPTMGASPRLGEDTEQLANVSPSTPNSAPLRTQHNQSASASTNPRFSAVCRTPEPGEQRGGGYEVSVTCLPAREDEEVRWEVVVRKTGSSTSGAPPVGPLPLASGSSVAHAPPLASSVNLSLALGQPTGKLVFIALPSDSHTPTRTRSRSSVSSPRSAMFPPRPPIGSGLASSGLGGYSSTVPAGTASATTSPESSHTPLPPLRGHGRTASSSSSPPTAGTVPLMDASSSSERSAERKHIPYLSAIPVLPPGTLSMLASAGAGGSPPPNAANAAATAAVSEGPTVQLESPEPPVSPRTGAYKRQGHIWGGLGQAGNTAGRQSPPADLFTPRSASRMIAAAEYDGALYHHSRSVSLEAAFHGISVEEDNREML</sequence>
<feature type="compositionally biased region" description="Low complexity" evidence="1">
    <location>
        <begin position="82"/>
        <end position="106"/>
    </location>
</feature>
<dbReference type="AlphaFoldDB" id="A0AAF1BF88"/>
<dbReference type="RefSeq" id="XP_062623758.1">
    <property type="nucleotide sequence ID" value="XM_062767774.1"/>
</dbReference>
<feature type="compositionally biased region" description="Low complexity" evidence="1">
    <location>
        <begin position="330"/>
        <end position="340"/>
    </location>
</feature>
<feature type="region of interest" description="Disordered" evidence="1">
    <location>
        <begin position="256"/>
        <end position="357"/>
    </location>
</feature>
<evidence type="ECO:0000313" key="2">
    <source>
        <dbReference type="EMBL" id="WOO77726.1"/>
    </source>
</evidence>
<feature type="region of interest" description="Disordered" evidence="1">
    <location>
        <begin position="62"/>
        <end position="184"/>
    </location>
</feature>
<dbReference type="EMBL" id="CP086714">
    <property type="protein sequence ID" value="WOO77726.1"/>
    <property type="molecule type" value="Genomic_DNA"/>
</dbReference>
<accession>A0AAF1BF88</accession>
<protein>
    <submittedName>
        <fullName evidence="2">Uncharacterized protein</fullName>
    </submittedName>
</protein>
<evidence type="ECO:0000313" key="3">
    <source>
        <dbReference type="Proteomes" id="UP000827549"/>
    </source>
</evidence>
<gene>
    <name evidence="2" type="ORF">LOC62_01G001291</name>
</gene>
<dbReference type="Proteomes" id="UP000827549">
    <property type="component" value="Chromosome 1"/>
</dbReference>
<keyword evidence="3" id="KW-1185">Reference proteome</keyword>
<organism evidence="2 3">
    <name type="scientific">Vanrija pseudolonga</name>
    <dbReference type="NCBI Taxonomy" id="143232"/>
    <lineage>
        <taxon>Eukaryota</taxon>
        <taxon>Fungi</taxon>
        <taxon>Dikarya</taxon>
        <taxon>Basidiomycota</taxon>
        <taxon>Agaricomycotina</taxon>
        <taxon>Tremellomycetes</taxon>
        <taxon>Trichosporonales</taxon>
        <taxon>Trichosporonaceae</taxon>
        <taxon>Vanrija</taxon>
    </lineage>
</organism>
<feature type="compositionally biased region" description="Polar residues" evidence="1">
    <location>
        <begin position="137"/>
        <end position="166"/>
    </location>
</feature>
<name>A0AAF1BF88_9TREE</name>
<feature type="compositionally biased region" description="Polar residues" evidence="1">
    <location>
        <begin position="302"/>
        <end position="319"/>
    </location>
</feature>
<reference evidence="2" key="1">
    <citation type="submission" date="2023-10" db="EMBL/GenBank/DDBJ databases">
        <authorList>
            <person name="Noh H."/>
        </authorList>
    </citation>
    <scope>NUCLEOTIDE SEQUENCE</scope>
    <source>
        <strain evidence="2">DUCC4014</strain>
    </source>
</reference>
<proteinExistence type="predicted"/>
<evidence type="ECO:0000256" key="1">
    <source>
        <dbReference type="SAM" id="MobiDB-lite"/>
    </source>
</evidence>